<dbReference type="GO" id="GO:0016747">
    <property type="term" value="F:acyltransferase activity, transferring groups other than amino-acyl groups"/>
    <property type="evidence" value="ECO:0007669"/>
    <property type="project" value="InterPro"/>
</dbReference>
<dbReference type="AlphaFoldDB" id="A0A1B0ZR32"/>
<dbReference type="InterPro" id="IPR051531">
    <property type="entry name" value="N-acetyltransferase"/>
</dbReference>
<protein>
    <submittedName>
        <fullName evidence="2 3">Acetyltransferase</fullName>
    </submittedName>
</protein>
<reference evidence="2 4" key="1">
    <citation type="submission" date="2016-04" db="EMBL/GenBank/DDBJ databases">
        <authorList>
            <person name="Evans L.H."/>
            <person name="Alamgir A."/>
            <person name="Owens N."/>
            <person name="Weber N.D."/>
            <person name="Virtaneva K."/>
            <person name="Barbian K."/>
            <person name="Babar A."/>
            <person name="Rosenke K."/>
        </authorList>
    </citation>
    <scope>NUCLEOTIDE SEQUENCE [LARGE SCALE GENOMIC DNA]</scope>
    <source>
        <strain evidence="2 4">JL2886</strain>
    </source>
</reference>
<dbReference type="InterPro" id="IPR000182">
    <property type="entry name" value="GNAT_dom"/>
</dbReference>
<proteinExistence type="predicted"/>
<dbReference type="EMBL" id="JARCJK010000009">
    <property type="protein sequence ID" value="MDE4167297.1"/>
    <property type="molecule type" value="Genomic_DNA"/>
</dbReference>
<dbReference type="EMBL" id="CP015124">
    <property type="protein sequence ID" value="ANP36617.1"/>
    <property type="molecule type" value="Genomic_DNA"/>
</dbReference>
<dbReference type="PANTHER" id="PTHR43792:SF1">
    <property type="entry name" value="N-ACETYLTRANSFERASE DOMAIN-CONTAINING PROTEIN"/>
    <property type="match status" value="1"/>
</dbReference>
<evidence type="ECO:0000313" key="3">
    <source>
        <dbReference type="EMBL" id="MDE4167297.1"/>
    </source>
</evidence>
<reference evidence="3 5" key="2">
    <citation type="submission" date="2023-02" db="EMBL/GenBank/DDBJ databases">
        <title>Population genomics of bacteria associated with diatom.</title>
        <authorList>
            <person name="Xie J."/>
            <person name="Wang H."/>
        </authorList>
    </citation>
    <scope>NUCLEOTIDE SEQUENCE [LARGE SCALE GENOMIC DNA]</scope>
    <source>
        <strain evidence="3 5">PT47_8</strain>
    </source>
</reference>
<dbReference type="RefSeq" id="WP_065271565.1">
    <property type="nucleotide sequence ID" value="NZ_CP015124.1"/>
</dbReference>
<feature type="domain" description="N-acetyltransferase" evidence="1">
    <location>
        <begin position="13"/>
        <end position="168"/>
    </location>
</feature>
<evidence type="ECO:0000259" key="1">
    <source>
        <dbReference type="PROSITE" id="PS51186"/>
    </source>
</evidence>
<gene>
    <name evidence="2" type="ORF">JL2886_01709</name>
    <name evidence="3" type="ORF">PXK24_16495</name>
</gene>
<evidence type="ECO:0000313" key="2">
    <source>
        <dbReference type="EMBL" id="ANP36617.1"/>
    </source>
</evidence>
<dbReference type="Gene3D" id="3.40.630.30">
    <property type="match status" value="1"/>
</dbReference>
<sequence>MTVTIPTIETERLILRAPELSDFDVMCEFYASERATYVGGQMKPEQVWRHLACEIGHWHMLGYGRWMVDEKSTGKVAGNIGLWNPHGWPEPEIGWDLFEGFGGKGYATEAATAARSFAYDVLGWDTVISLVNPENHASRAVAKRLGARRDGDYTHPRLGTLELWRHLSPAEVTDGGMEAYA</sequence>
<dbReference type="PROSITE" id="PS51186">
    <property type="entry name" value="GNAT"/>
    <property type="match status" value="1"/>
</dbReference>
<dbReference type="InterPro" id="IPR016181">
    <property type="entry name" value="Acyl_CoA_acyltransferase"/>
</dbReference>
<dbReference type="Proteomes" id="UP001218364">
    <property type="component" value="Unassembled WGS sequence"/>
</dbReference>
<evidence type="ECO:0000313" key="5">
    <source>
        <dbReference type="Proteomes" id="UP001218364"/>
    </source>
</evidence>
<keyword evidence="2" id="KW-0808">Transferase</keyword>
<dbReference type="SUPFAM" id="SSF55729">
    <property type="entry name" value="Acyl-CoA N-acyltransferases (Nat)"/>
    <property type="match status" value="1"/>
</dbReference>
<dbReference type="PATRIC" id="fig|60890.4.peg.1668"/>
<name>A0A1B0ZR32_9RHOB</name>
<keyword evidence="4" id="KW-1185">Reference proteome</keyword>
<evidence type="ECO:0000313" key="4">
    <source>
        <dbReference type="Proteomes" id="UP000092565"/>
    </source>
</evidence>
<dbReference type="Pfam" id="PF13302">
    <property type="entry name" value="Acetyltransf_3"/>
    <property type="match status" value="1"/>
</dbReference>
<organism evidence="2 4">
    <name type="scientific">Phaeobacter gallaeciensis</name>
    <dbReference type="NCBI Taxonomy" id="60890"/>
    <lineage>
        <taxon>Bacteria</taxon>
        <taxon>Pseudomonadati</taxon>
        <taxon>Pseudomonadota</taxon>
        <taxon>Alphaproteobacteria</taxon>
        <taxon>Rhodobacterales</taxon>
        <taxon>Roseobacteraceae</taxon>
        <taxon>Phaeobacter</taxon>
    </lineage>
</organism>
<dbReference type="PANTHER" id="PTHR43792">
    <property type="entry name" value="GNAT FAMILY, PUTATIVE (AFU_ORTHOLOGUE AFUA_3G00765)-RELATED-RELATED"/>
    <property type="match status" value="1"/>
</dbReference>
<dbReference type="Proteomes" id="UP000092565">
    <property type="component" value="Chromosome"/>
</dbReference>
<accession>A0A1B0ZR32</accession>
<dbReference type="OrthoDB" id="6293260at2"/>